<reference evidence="2" key="1">
    <citation type="submission" date="2015-06" db="EMBL/GenBank/DDBJ databases">
        <authorList>
            <person name="Hoefler B.C."/>
            <person name="Straight P.D."/>
        </authorList>
    </citation>
    <scope>NUCLEOTIDE SEQUENCE</scope>
</reference>
<gene>
    <name evidence="2" type="ORF">c0_g1_i1</name>
</gene>
<accession>A0A0K8VVU1</accession>
<name>A0A0K8VVU1_BACLA</name>
<evidence type="ECO:0000313" key="2">
    <source>
        <dbReference type="EMBL" id="JAI42991.1"/>
    </source>
</evidence>
<proteinExistence type="predicted"/>
<dbReference type="EMBL" id="GDHF01009323">
    <property type="protein sequence ID" value="JAI42991.1"/>
    <property type="molecule type" value="Transcribed_RNA"/>
</dbReference>
<organism evidence="2">
    <name type="scientific">Bactrocera latifrons</name>
    <name type="common">Malaysian fruit fly</name>
    <name type="synonym">Chaetodacus latifrons</name>
    <dbReference type="NCBI Taxonomy" id="174628"/>
    <lineage>
        <taxon>Eukaryota</taxon>
        <taxon>Metazoa</taxon>
        <taxon>Ecdysozoa</taxon>
        <taxon>Arthropoda</taxon>
        <taxon>Hexapoda</taxon>
        <taxon>Insecta</taxon>
        <taxon>Pterygota</taxon>
        <taxon>Neoptera</taxon>
        <taxon>Endopterygota</taxon>
        <taxon>Diptera</taxon>
        <taxon>Brachycera</taxon>
        <taxon>Muscomorpha</taxon>
        <taxon>Tephritoidea</taxon>
        <taxon>Tephritidae</taxon>
        <taxon>Bactrocera</taxon>
        <taxon>Bactrocera</taxon>
    </lineage>
</organism>
<sequence length="127" mass="15014">MSTQQIWILLVTILLLLHKQLQTYEITNVEDKKYILTQTDPSYIYNGKDYIFHIVNLTTILDYYETTSINGHHNNEQIADTMLIQRIEALKDQLLTRRHKRALNFLGSIFSFITGVPDHNEHKRKNK</sequence>
<dbReference type="AlphaFoldDB" id="A0A0K8VVU1"/>
<evidence type="ECO:0000256" key="1">
    <source>
        <dbReference type="SAM" id="SignalP"/>
    </source>
</evidence>
<keyword evidence="1" id="KW-0732">Signal</keyword>
<feature type="chain" id="PRO_5005522557" evidence="1">
    <location>
        <begin position="24"/>
        <end position="127"/>
    </location>
</feature>
<protein>
    <submittedName>
        <fullName evidence="2">Uncharacterized protein</fullName>
    </submittedName>
</protein>
<feature type="signal peptide" evidence="1">
    <location>
        <begin position="1"/>
        <end position="23"/>
    </location>
</feature>